<comment type="caution">
    <text evidence="1">The sequence shown here is derived from an EMBL/GenBank/DDBJ whole genome shotgun (WGS) entry which is preliminary data.</text>
</comment>
<proteinExistence type="predicted"/>
<organism evidence="1 2">
    <name type="scientific">Mariprofundus erugo</name>
    <dbReference type="NCBI Taxonomy" id="2528639"/>
    <lineage>
        <taxon>Bacteria</taxon>
        <taxon>Pseudomonadati</taxon>
        <taxon>Pseudomonadota</taxon>
        <taxon>Candidatius Mariprofundia</taxon>
        <taxon>Mariprofundales</taxon>
        <taxon>Mariprofundaceae</taxon>
        <taxon>Mariprofundus</taxon>
    </lineage>
</organism>
<dbReference type="AlphaFoldDB" id="A0A5R9GPJ7"/>
<evidence type="ECO:0000313" key="1">
    <source>
        <dbReference type="EMBL" id="TLS67538.1"/>
    </source>
</evidence>
<sequence length="132" mass="14567">MNNKQKRAFPLQEEKDFLSESEWVIFKLLCKPVDSFIDSDADELSKATGGQVSPERCDELIRIVRIRHHAGVGSWIARIFAQAGLSHMDILQRPATEIAAIVNGKLGYPLCNEATCDALAQLQQQRAGTAAS</sequence>
<dbReference type="EMBL" id="VBRY01000005">
    <property type="protein sequence ID" value="TLS67538.1"/>
    <property type="molecule type" value="Genomic_DNA"/>
</dbReference>
<protein>
    <submittedName>
        <fullName evidence="1">Uncharacterized protein</fullName>
    </submittedName>
</protein>
<name>A0A5R9GPJ7_9PROT</name>
<dbReference type="RefSeq" id="WP_138238972.1">
    <property type="nucleotide sequence ID" value="NZ_VBRY01000005.1"/>
</dbReference>
<evidence type="ECO:0000313" key="2">
    <source>
        <dbReference type="Proteomes" id="UP000306585"/>
    </source>
</evidence>
<keyword evidence="2" id="KW-1185">Reference proteome</keyword>
<accession>A0A5R9GPJ7</accession>
<dbReference type="Proteomes" id="UP000306585">
    <property type="component" value="Unassembled WGS sequence"/>
</dbReference>
<gene>
    <name evidence="1" type="ORF">FEF65_06365</name>
</gene>
<reference evidence="1 2" key="1">
    <citation type="journal article" date="2019" name="Appl. Environ. Microbiol.">
        <title>Environmental Evidence and Genomic Insight of Iron-oxidizing Bacteria Preference Towards More Corrosion Resistant Stainless Steel at Higher Salinities.</title>
        <authorList>
            <person name="Garrison C.E."/>
            <person name="Price K.A."/>
            <person name="Field E.K."/>
        </authorList>
    </citation>
    <scope>NUCLEOTIDE SEQUENCE [LARGE SCALE GENOMIC DNA]</scope>
    <source>
        <strain evidence="1 2">P3</strain>
    </source>
</reference>